<dbReference type="OrthoDB" id="286814at2759"/>
<accession>A0A5J4TM98</accession>
<dbReference type="Gene3D" id="1.10.472.10">
    <property type="entry name" value="Cyclin-like"/>
    <property type="match status" value="1"/>
</dbReference>
<comment type="caution">
    <text evidence="1">The sequence shown here is derived from an EMBL/GenBank/DDBJ whole genome shotgun (WGS) entry which is preliminary data.</text>
</comment>
<name>A0A5J4TM98_9EUKA</name>
<sequence length="131" mass="15184">HPIGRIPVREPTILEPQWYLNKEVRQGDTGITNQNKLIESEKQDSDEDKDRIIINDMNIGTVLICAGILAMNMMQDVVKSKNNWWTKAFGMNLDLLIQSEITFFIQLDCNVVVERKQFIRLYSLIKQTSES</sequence>
<dbReference type="InterPro" id="IPR013922">
    <property type="entry name" value="Cyclin_PHO80-like"/>
</dbReference>
<gene>
    <name evidence="1" type="ORF">EZS28_045533</name>
</gene>
<dbReference type="Pfam" id="PF08613">
    <property type="entry name" value="Cyclin"/>
    <property type="match status" value="1"/>
</dbReference>
<organism evidence="1 2">
    <name type="scientific">Streblomastix strix</name>
    <dbReference type="NCBI Taxonomy" id="222440"/>
    <lineage>
        <taxon>Eukaryota</taxon>
        <taxon>Metamonada</taxon>
        <taxon>Preaxostyla</taxon>
        <taxon>Oxymonadida</taxon>
        <taxon>Streblomastigidae</taxon>
        <taxon>Streblomastix</taxon>
    </lineage>
</organism>
<evidence type="ECO:0000313" key="2">
    <source>
        <dbReference type="Proteomes" id="UP000324800"/>
    </source>
</evidence>
<reference evidence="1 2" key="1">
    <citation type="submission" date="2019-03" db="EMBL/GenBank/DDBJ databases">
        <title>Single cell metagenomics reveals metabolic interactions within the superorganism composed of flagellate Streblomastix strix and complex community of Bacteroidetes bacteria on its surface.</title>
        <authorList>
            <person name="Treitli S.C."/>
            <person name="Kolisko M."/>
            <person name="Husnik F."/>
            <person name="Keeling P."/>
            <person name="Hampl V."/>
        </authorList>
    </citation>
    <scope>NUCLEOTIDE SEQUENCE [LARGE SCALE GENOMIC DNA]</scope>
    <source>
        <strain evidence="1">ST1C</strain>
    </source>
</reference>
<dbReference type="AlphaFoldDB" id="A0A5J4TM98"/>
<feature type="non-terminal residue" evidence="1">
    <location>
        <position position="1"/>
    </location>
</feature>
<dbReference type="GO" id="GO:0019901">
    <property type="term" value="F:protein kinase binding"/>
    <property type="evidence" value="ECO:0007669"/>
    <property type="project" value="InterPro"/>
</dbReference>
<evidence type="ECO:0000313" key="1">
    <source>
        <dbReference type="EMBL" id="KAA6358940.1"/>
    </source>
</evidence>
<protein>
    <submittedName>
        <fullName evidence="1">Uncharacterized protein</fullName>
    </submittedName>
</protein>
<dbReference type="Proteomes" id="UP000324800">
    <property type="component" value="Unassembled WGS sequence"/>
</dbReference>
<dbReference type="EMBL" id="SNRW01029143">
    <property type="protein sequence ID" value="KAA6358940.1"/>
    <property type="molecule type" value="Genomic_DNA"/>
</dbReference>
<proteinExistence type="predicted"/>